<keyword evidence="3" id="KW-1185">Reference proteome</keyword>
<feature type="non-terminal residue" evidence="2">
    <location>
        <position position="1"/>
    </location>
</feature>
<proteinExistence type="predicted"/>
<dbReference type="AlphaFoldDB" id="A0A9N9JHT1"/>
<protein>
    <submittedName>
        <fullName evidence="2">7696_t:CDS:1</fullName>
    </submittedName>
</protein>
<sequence length="104" mass="12765">NIDFDQSYVIVYSRLKPKEKFDLLEHSQEIKFFDYFQCKCKKEKTFRPDLWQYDNRHSDQQSNKQKKNKFDQKEIEVGEQLIENIDSRLNQIEEYAPKSPEYHP</sequence>
<comment type="caution">
    <text evidence="2">The sequence shown here is derived from an EMBL/GenBank/DDBJ whole genome shotgun (WGS) entry which is preliminary data.</text>
</comment>
<dbReference type="Proteomes" id="UP000789396">
    <property type="component" value="Unassembled WGS sequence"/>
</dbReference>
<evidence type="ECO:0000256" key="1">
    <source>
        <dbReference type="SAM" id="MobiDB-lite"/>
    </source>
</evidence>
<reference evidence="2" key="1">
    <citation type="submission" date="2021-06" db="EMBL/GenBank/DDBJ databases">
        <authorList>
            <person name="Kallberg Y."/>
            <person name="Tangrot J."/>
            <person name="Rosling A."/>
        </authorList>
    </citation>
    <scope>NUCLEOTIDE SEQUENCE</scope>
    <source>
        <strain evidence="2">IN212</strain>
    </source>
</reference>
<feature type="region of interest" description="Disordered" evidence="1">
    <location>
        <begin position="51"/>
        <end position="74"/>
    </location>
</feature>
<organism evidence="2 3">
    <name type="scientific">Racocetra fulgida</name>
    <dbReference type="NCBI Taxonomy" id="60492"/>
    <lineage>
        <taxon>Eukaryota</taxon>
        <taxon>Fungi</taxon>
        <taxon>Fungi incertae sedis</taxon>
        <taxon>Mucoromycota</taxon>
        <taxon>Glomeromycotina</taxon>
        <taxon>Glomeromycetes</taxon>
        <taxon>Diversisporales</taxon>
        <taxon>Gigasporaceae</taxon>
        <taxon>Racocetra</taxon>
    </lineage>
</organism>
<name>A0A9N9JHT1_9GLOM</name>
<evidence type="ECO:0000313" key="2">
    <source>
        <dbReference type="EMBL" id="CAG8783230.1"/>
    </source>
</evidence>
<dbReference type="EMBL" id="CAJVPZ010054504">
    <property type="protein sequence ID" value="CAG8783230.1"/>
    <property type="molecule type" value="Genomic_DNA"/>
</dbReference>
<gene>
    <name evidence="2" type="ORF">RFULGI_LOCUS16017</name>
</gene>
<evidence type="ECO:0000313" key="3">
    <source>
        <dbReference type="Proteomes" id="UP000789396"/>
    </source>
</evidence>
<dbReference type="OrthoDB" id="2417165at2759"/>
<feature type="non-terminal residue" evidence="2">
    <location>
        <position position="104"/>
    </location>
</feature>
<accession>A0A9N9JHT1</accession>